<gene>
    <name evidence="2" type="ORF">PIB30_063122</name>
</gene>
<name>A0ABU6WM15_9FABA</name>
<feature type="compositionally biased region" description="Basic and acidic residues" evidence="1">
    <location>
        <begin position="119"/>
        <end position="132"/>
    </location>
</feature>
<dbReference type="EMBL" id="JASCZI010181839">
    <property type="protein sequence ID" value="MED6186055.1"/>
    <property type="molecule type" value="Genomic_DNA"/>
</dbReference>
<evidence type="ECO:0000313" key="2">
    <source>
        <dbReference type="EMBL" id="MED6186055.1"/>
    </source>
</evidence>
<sequence>MSFSYSHCSDYSNNNVQILTRWLPKHLPLWPRERLRYLRFSLWLAALRAHQSTDEAEPSNTTPTNPDPIIISSDSKSEEVLEYILGAEPMEDEEEAPEYVPANRMMENQDQAEEDLEQDHEMDPKEDPKKDPEEEPKEDLEEELEEELEEDPEEDPNQDPEDEEMEVVVNLQPGDDECDEYFADYFELAPPPSPDSSAGSPSPEDD</sequence>
<comment type="caution">
    <text evidence="2">The sequence shown here is derived from an EMBL/GenBank/DDBJ whole genome shotgun (WGS) entry which is preliminary data.</text>
</comment>
<organism evidence="2 3">
    <name type="scientific">Stylosanthes scabra</name>
    <dbReference type="NCBI Taxonomy" id="79078"/>
    <lineage>
        <taxon>Eukaryota</taxon>
        <taxon>Viridiplantae</taxon>
        <taxon>Streptophyta</taxon>
        <taxon>Embryophyta</taxon>
        <taxon>Tracheophyta</taxon>
        <taxon>Spermatophyta</taxon>
        <taxon>Magnoliopsida</taxon>
        <taxon>eudicotyledons</taxon>
        <taxon>Gunneridae</taxon>
        <taxon>Pentapetalae</taxon>
        <taxon>rosids</taxon>
        <taxon>fabids</taxon>
        <taxon>Fabales</taxon>
        <taxon>Fabaceae</taxon>
        <taxon>Papilionoideae</taxon>
        <taxon>50 kb inversion clade</taxon>
        <taxon>dalbergioids sensu lato</taxon>
        <taxon>Dalbergieae</taxon>
        <taxon>Pterocarpus clade</taxon>
        <taxon>Stylosanthes</taxon>
    </lineage>
</organism>
<accession>A0ABU6WM15</accession>
<feature type="region of interest" description="Disordered" evidence="1">
    <location>
        <begin position="50"/>
        <end position="206"/>
    </location>
</feature>
<reference evidence="2 3" key="1">
    <citation type="journal article" date="2023" name="Plants (Basel)">
        <title>Bridging the Gap: Combining Genomics and Transcriptomics Approaches to Understand Stylosanthes scabra, an Orphan Legume from the Brazilian Caatinga.</title>
        <authorList>
            <person name="Ferreira-Neto J.R.C."/>
            <person name="da Silva M.D."/>
            <person name="Binneck E."/>
            <person name="de Melo N.F."/>
            <person name="da Silva R.H."/>
            <person name="de Melo A.L.T.M."/>
            <person name="Pandolfi V."/>
            <person name="Bustamante F.O."/>
            <person name="Brasileiro-Vidal A.C."/>
            <person name="Benko-Iseppon A.M."/>
        </authorList>
    </citation>
    <scope>NUCLEOTIDE SEQUENCE [LARGE SCALE GENOMIC DNA]</scope>
    <source>
        <tissue evidence="2">Leaves</tissue>
    </source>
</reference>
<dbReference type="Proteomes" id="UP001341840">
    <property type="component" value="Unassembled WGS sequence"/>
</dbReference>
<evidence type="ECO:0000313" key="3">
    <source>
        <dbReference type="Proteomes" id="UP001341840"/>
    </source>
</evidence>
<feature type="compositionally biased region" description="Acidic residues" evidence="1">
    <location>
        <begin position="133"/>
        <end position="166"/>
    </location>
</feature>
<proteinExistence type="predicted"/>
<keyword evidence="3" id="KW-1185">Reference proteome</keyword>
<protein>
    <submittedName>
        <fullName evidence="2">Uncharacterized protein</fullName>
    </submittedName>
</protein>
<feature type="compositionally biased region" description="Low complexity" evidence="1">
    <location>
        <begin position="195"/>
        <end position="206"/>
    </location>
</feature>
<feature type="compositionally biased region" description="Low complexity" evidence="1">
    <location>
        <begin position="58"/>
        <end position="74"/>
    </location>
</feature>
<evidence type="ECO:0000256" key="1">
    <source>
        <dbReference type="SAM" id="MobiDB-lite"/>
    </source>
</evidence>